<keyword evidence="13 21" id="KW-0472">Membrane</keyword>
<evidence type="ECO:0000259" key="23">
    <source>
        <dbReference type="PROSITE" id="PS50110"/>
    </source>
</evidence>
<keyword evidence="6 26" id="KW-0808">Transferase</keyword>
<evidence type="ECO:0000256" key="10">
    <source>
        <dbReference type="ARBA" id="ARBA00022840"/>
    </source>
</evidence>
<dbReference type="SUPFAM" id="SSF52172">
    <property type="entry name" value="CheY-like"/>
    <property type="match status" value="2"/>
</dbReference>
<feature type="transmembrane region" description="Helical" evidence="21">
    <location>
        <begin position="20"/>
        <end position="40"/>
    </location>
</feature>
<comment type="function">
    <text evidence="14">Member of the two-component regulatory system BvgS/BvgA. Phosphorylates BvgA via a four-step phosphorelay in response to environmental signals.</text>
</comment>
<feature type="domain" description="HAMP" evidence="24">
    <location>
        <begin position="183"/>
        <end position="236"/>
    </location>
</feature>
<evidence type="ECO:0000256" key="1">
    <source>
        <dbReference type="ARBA" id="ARBA00000085"/>
    </source>
</evidence>
<dbReference type="SMART" id="SM00073">
    <property type="entry name" value="HPT"/>
    <property type="match status" value="1"/>
</dbReference>
<feature type="domain" description="Response regulatory" evidence="23">
    <location>
        <begin position="516"/>
        <end position="635"/>
    </location>
</feature>
<dbReference type="STRING" id="1454003.AW10_01758"/>
<dbReference type="CDD" id="cd00082">
    <property type="entry name" value="HisKA"/>
    <property type="match status" value="1"/>
</dbReference>
<dbReference type="CDD" id="cd16922">
    <property type="entry name" value="HATPase_EvgS-ArcB-TorS-like"/>
    <property type="match status" value="1"/>
</dbReference>
<dbReference type="CDD" id="cd06225">
    <property type="entry name" value="HAMP"/>
    <property type="match status" value="1"/>
</dbReference>
<dbReference type="PANTHER" id="PTHR45339:SF1">
    <property type="entry name" value="HYBRID SIGNAL TRANSDUCTION HISTIDINE KINASE J"/>
    <property type="match status" value="1"/>
</dbReference>
<dbReference type="InterPro" id="IPR004358">
    <property type="entry name" value="Sig_transdc_His_kin-like_C"/>
</dbReference>
<dbReference type="FunFam" id="3.30.565.10:FF:000010">
    <property type="entry name" value="Sensor histidine kinase RcsC"/>
    <property type="match status" value="1"/>
</dbReference>
<dbReference type="Pfam" id="PF01627">
    <property type="entry name" value="Hpt"/>
    <property type="match status" value="1"/>
</dbReference>
<keyword evidence="5 19" id="KW-0597">Phosphoprotein</keyword>
<dbReference type="Pfam" id="PF00512">
    <property type="entry name" value="HisKA"/>
    <property type="match status" value="1"/>
</dbReference>
<keyword evidence="10" id="KW-0067">ATP-binding</keyword>
<evidence type="ECO:0000259" key="25">
    <source>
        <dbReference type="PROSITE" id="PS50894"/>
    </source>
</evidence>
<evidence type="ECO:0000256" key="18">
    <source>
        <dbReference type="PROSITE-ProRule" id="PRU00110"/>
    </source>
</evidence>
<dbReference type="EC" id="2.7.13.3" evidence="3"/>
<keyword evidence="12" id="KW-0902">Two-component regulatory system</keyword>
<dbReference type="SMART" id="SM00304">
    <property type="entry name" value="HAMP"/>
    <property type="match status" value="1"/>
</dbReference>
<evidence type="ECO:0000256" key="15">
    <source>
        <dbReference type="ARBA" id="ARBA00064003"/>
    </source>
</evidence>
<dbReference type="PRINTS" id="PR00344">
    <property type="entry name" value="BCTRLSENSOR"/>
</dbReference>
<dbReference type="InterPro" id="IPR008207">
    <property type="entry name" value="Sig_transdc_His_kin_Hpt_dom"/>
</dbReference>
<evidence type="ECO:0000256" key="8">
    <source>
        <dbReference type="ARBA" id="ARBA00022741"/>
    </source>
</evidence>
<evidence type="ECO:0000256" key="12">
    <source>
        <dbReference type="ARBA" id="ARBA00023012"/>
    </source>
</evidence>
<evidence type="ECO:0000256" key="3">
    <source>
        <dbReference type="ARBA" id="ARBA00012438"/>
    </source>
</evidence>
<comment type="caution">
    <text evidence="26">The sequence shown here is derived from an EMBL/GenBank/DDBJ whole genome shotgun (WGS) entry which is preliminary data.</text>
</comment>
<dbReference type="PATRIC" id="fig|1454003.3.peg.1813"/>
<dbReference type="SUPFAM" id="SSF158472">
    <property type="entry name" value="HAMP domain-like"/>
    <property type="match status" value="1"/>
</dbReference>
<evidence type="ECO:0000256" key="6">
    <source>
        <dbReference type="ARBA" id="ARBA00022679"/>
    </source>
</evidence>
<keyword evidence="4" id="KW-1003">Cell membrane</keyword>
<proteinExistence type="predicted"/>
<dbReference type="SMART" id="SM00387">
    <property type="entry name" value="HATPase_c"/>
    <property type="match status" value="1"/>
</dbReference>
<dbReference type="GO" id="GO:0000155">
    <property type="term" value="F:phosphorelay sensor kinase activity"/>
    <property type="evidence" value="ECO:0007669"/>
    <property type="project" value="InterPro"/>
</dbReference>
<evidence type="ECO:0000256" key="14">
    <source>
        <dbReference type="ARBA" id="ARBA00058004"/>
    </source>
</evidence>
<comment type="catalytic activity">
    <reaction evidence="1">
        <text>ATP + protein L-histidine = ADP + protein N-phospho-L-histidine.</text>
        <dbReference type="EC" id="2.7.13.3"/>
    </reaction>
</comment>
<dbReference type="AlphaFoldDB" id="A0A011PUW6"/>
<feature type="region of interest" description="Disordered" evidence="20">
    <location>
        <begin position="788"/>
        <end position="810"/>
    </location>
</feature>
<dbReference type="Gene3D" id="6.10.340.10">
    <property type="match status" value="1"/>
</dbReference>
<dbReference type="InterPro" id="IPR003594">
    <property type="entry name" value="HATPase_dom"/>
</dbReference>
<comment type="subunit">
    <text evidence="15">At low DSF concentrations, interacts with RpfF.</text>
</comment>
<feature type="compositionally biased region" description="Low complexity" evidence="20">
    <location>
        <begin position="788"/>
        <end position="798"/>
    </location>
</feature>
<dbReference type="Pfam" id="PF02518">
    <property type="entry name" value="HATPase_c"/>
    <property type="match status" value="1"/>
</dbReference>
<evidence type="ECO:0000256" key="7">
    <source>
        <dbReference type="ARBA" id="ARBA00022692"/>
    </source>
</evidence>
<feature type="modified residue" description="4-aspartylphosphate" evidence="19">
    <location>
        <position position="568"/>
    </location>
</feature>
<dbReference type="SMART" id="SM00388">
    <property type="entry name" value="HisKA"/>
    <property type="match status" value="1"/>
</dbReference>
<dbReference type="SUPFAM" id="SSF47384">
    <property type="entry name" value="Homodimeric domain of signal transducing histidine kinase"/>
    <property type="match status" value="1"/>
</dbReference>
<name>A0A011PUW6_9PROT</name>
<dbReference type="Gene3D" id="1.20.120.160">
    <property type="entry name" value="HPT domain"/>
    <property type="match status" value="1"/>
</dbReference>
<evidence type="ECO:0000259" key="24">
    <source>
        <dbReference type="PROSITE" id="PS50885"/>
    </source>
</evidence>
<feature type="modified residue" description="4-aspartylphosphate" evidence="19">
    <location>
        <position position="706"/>
    </location>
</feature>
<dbReference type="SUPFAM" id="SSF55874">
    <property type="entry name" value="ATPase domain of HSP90 chaperone/DNA topoisomerase II/histidine kinase"/>
    <property type="match status" value="1"/>
</dbReference>
<evidence type="ECO:0000313" key="26">
    <source>
        <dbReference type="EMBL" id="EXI80615.1"/>
    </source>
</evidence>
<protein>
    <recommendedName>
        <fullName evidence="16">Sensory/regulatory protein RpfC</fullName>
        <ecNumber evidence="3">2.7.13.3</ecNumber>
    </recommendedName>
    <alternativeName>
        <fullName evidence="17">Virulence sensor protein BvgS</fullName>
    </alternativeName>
</protein>
<dbReference type="GO" id="GO:0005886">
    <property type="term" value="C:plasma membrane"/>
    <property type="evidence" value="ECO:0007669"/>
    <property type="project" value="UniProtKB-SubCell"/>
</dbReference>
<evidence type="ECO:0000256" key="4">
    <source>
        <dbReference type="ARBA" id="ARBA00022475"/>
    </source>
</evidence>
<dbReference type="InterPro" id="IPR036641">
    <property type="entry name" value="HPT_dom_sf"/>
</dbReference>
<feature type="modified residue" description="Phosphohistidine" evidence="18">
    <location>
        <position position="866"/>
    </location>
</feature>
<dbReference type="InterPro" id="IPR003660">
    <property type="entry name" value="HAMP_dom"/>
</dbReference>
<keyword evidence="11 21" id="KW-1133">Transmembrane helix</keyword>
<evidence type="ECO:0000256" key="19">
    <source>
        <dbReference type="PROSITE-ProRule" id="PRU00169"/>
    </source>
</evidence>
<dbReference type="InterPro" id="IPR003661">
    <property type="entry name" value="HisK_dim/P_dom"/>
</dbReference>
<feature type="domain" description="Response regulatory" evidence="23">
    <location>
        <begin position="657"/>
        <end position="777"/>
    </location>
</feature>
<dbReference type="Pfam" id="PF00072">
    <property type="entry name" value="Response_reg"/>
    <property type="match status" value="2"/>
</dbReference>
<reference evidence="26 27" key="1">
    <citation type="submission" date="2014-02" db="EMBL/GenBank/DDBJ databases">
        <title>Expanding our view of genomic diversity in Candidatus Accumulibacter clades.</title>
        <authorList>
            <person name="Skennerton C.T."/>
            <person name="Barr J.J."/>
            <person name="Slater F.R."/>
            <person name="Bond P.L."/>
            <person name="Tyson G.W."/>
        </authorList>
    </citation>
    <scope>NUCLEOTIDE SEQUENCE [LARGE SCALE GENOMIC DNA]</scope>
    <source>
        <strain evidence="27">BA-92</strain>
    </source>
</reference>
<gene>
    <name evidence="26" type="primary">barA_2</name>
    <name evidence="26" type="ORF">AW10_01758</name>
</gene>
<dbReference type="Gene3D" id="1.10.287.130">
    <property type="match status" value="1"/>
</dbReference>
<dbReference type="PROSITE" id="PS50109">
    <property type="entry name" value="HIS_KIN"/>
    <property type="match status" value="1"/>
</dbReference>
<evidence type="ECO:0000256" key="17">
    <source>
        <dbReference type="ARBA" id="ARBA00070152"/>
    </source>
</evidence>
<keyword evidence="8" id="KW-0547">Nucleotide-binding</keyword>
<dbReference type="PANTHER" id="PTHR45339">
    <property type="entry name" value="HYBRID SIGNAL TRANSDUCTION HISTIDINE KINASE J"/>
    <property type="match status" value="1"/>
</dbReference>
<dbReference type="InterPro" id="IPR011006">
    <property type="entry name" value="CheY-like_superfamily"/>
</dbReference>
<dbReference type="Pfam" id="PF00672">
    <property type="entry name" value="HAMP"/>
    <property type="match status" value="1"/>
</dbReference>
<dbReference type="PROSITE" id="PS50894">
    <property type="entry name" value="HPT"/>
    <property type="match status" value="1"/>
</dbReference>
<organism evidence="26 27">
    <name type="scientific">Candidatus Accumulibacter appositus</name>
    <dbReference type="NCBI Taxonomy" id="1454003"/>
    <lineage>
        <taxon>Bacteria</taxon>
        <taxon>Pseudomonadati</taxon>
        <taxon>Pseudomonadota</taxon>
        <taxon>Betaproteobacteria</taxon>
        <taxon>Candidatus Accumulibacter</taxon>
    </lineage>
</organism>
<feature type="transmembrane region" description="Helical" evidence="21">
    <location>
        <begin position="156"/>
        <end position="178"/>
    </location>
</feature>
<dbReference type="SMART" id="SM00448">
    <property type="entry name" value="REC"/>
    <property type="match status" value="2"/>
</dbReference>
<dbReference type="InterPro" id="IPR001789">
    <property type="entry name" value="Sig_transdc_resp-reg_receiver"/>
</dbReference>
<sequence>MSSHLPRGGSIREKLRRINLQTTVSAFLIAILLLSTYDYLNLSRELLADSAVKARLIARNSGSALLFDDPEAATAVLNSLQEDAQVLHATLWNEQGRQLASYHSTRHAHEPFGELVSHGHQLGLAQLDIAEPVTADGKRVGTIALRLDLNPLYQRLLWHALAFALVILIALLLSSLLLSRLNRAITAPISSLVGVMREVSQGGNYAARAAIESNDEIGALATGFNAMLEQIEDREQRLAAHRDVLENEVELRTAELRQSRDLAEAGSRAKSEFLATMSHEIRTPMNGILGMTELLRSTTLSAQQRRFTDAVYQSGEHLLNIINDILDFSKIEAGRLEIESINFNLRQLIEDVGCLFAQAAESKGLEMVCSVPHDLPVAVRGDPVRIRQIMTNLVSNAIKFTADGEVVVRLSLLEENAAQARFRFEVQDSGIGIEQQAQERVFSAFIQADSSTTRQYGGSGLGLAIARRLVETMGGEIGLRSELERGTLFWFEIPLLKQDAHARAVIDGDEGLRGLRVLVVDDNATNREILAHQLAGWSMHTTIAASGREALQSLRQASAAPFDLAILDLHMPEMDGFTLAQAIKAEARWQGMPLLMLSSVSVGSDQARRRQAPIDYYLTKPVRQSDLYDAIATAMSQQTPAGAPAQSLPPSQALLGRVLVVEDNPVNQQVALAMLESLGLHCRLADNGRLAIERLQNEVFDLVLMDCQMPEMDGFEATAEIRARQGDGRLHASLPIVALTANAVDGDRERCLAAGMDDYLSKPFSRERLLATLQRWLPSASTAIQSAASATTTAKTASPDPITDPSNEAPINPRALDAIRRLPGPNGPALVSKVIDAYLADTPPRFAQLRAALDAGDAEALRKAAHALKSSSANVGAEQLAALCRELEMLGRNSTVEGAGMLLATAESEAARALAALEKQQKQPAEDRLAEQAP</sequence>
<dbReference type="InterPro" id="IPR036097">
    <property type="entry name" value="HisK_dim/P_sf"/>
</dbReference>
<evidence type="ECO:0000256" key="21">
    <source>
        <dbReference type="SAM" id="Phobius"/>
    </source>
</evidence>
<accession>A0A011PUW6</accession>
<dbReference type="PROSITE" id="PS50110">
    <property type="entry name" value="RESPONSE_REGULATORY"/>
    <property type="match status" value="2"/>
</dbReference>
<dbReference type="Gene3D" id="3.30.565.10">
    <property type="entry name" value="Histidine kinase-like ATPase, C-terminal domain"/>
    <property type="match status" value="1"/>
</dbReference>
<dbReference type="InterPro" id="IPR036890">
    <property type="entry name" value="HATPase_C_sf"/>
</dbReference>
<comment type="subcellular location">
    <subcellularLocation>
        <location evidence="2">Cell membrane</location>
        <topology evidence="2">Multi-pass membrane protein</topology>
    </subcellularLocation>
</comment>
<dbReference type="GO" id="GO:0005524">
    <property type="term" value="F:ATP binding"/>
    <property type="evidence" value="ECO:0007669"/>
    <property type="project" value="UniProtKB-KW"/>
</dbReference>
<dbReference type="PROSITE" id="PS50885">
    <property type="entry name" value="HAMP"/>
    <property type="match status" value="1"/>
</dbReference>
<dbReference type="InterPro" id="IPR033417">
    <property type="entry name" value="CHASE8"/>
</dbReference>
<evidence type="ECO:0000256" key="20">
    <source>
        <dbReference type="SAM" id="MobiDB-lite"/>
    </source>
</evidence>
<dbReference type="Gene3D" id="3.40.50.2300">
    <property type="match status" value="2"/>
</dbReference>
<keyword evidence="7 21" id="KW-0812">Transmembrane</keyword>
<evidence type="ECO:0000313" key="27">
    <source>
        <dbReference type="Proteomes" id="UP000021816"/>
    </source>
</evidence>
<dbReference type="SUPFAM" id="SSF47226">
    <property type="entry name" value="Histidine-containing phosphotransfer domain, HPT domain"/>
    <property type="match status" value="1"/>
</dbReference>
<feature type="domain" description="Histidine kinase" evidence="22">
    <location>
        <begin position="276"/>
        <end position="497"/>
    </location>
</feature>
<feature type="domain" description="HPt" evidence="25">
    <location>
        <begin position="827"/>
        <end position="920"/>
    </location>
</feature>
<dbReference type="InterPro" id="IPR005467">
    <property type="entry name" value="His_kinase_dom"/>
</dbReference>
<evidence type="ECO:0000256" key="9">
    <source>
        <dbReference type="ARBA" id="ARBA00022777"/>
    </source>
</evidence>
<evidence type="ECO:0000256" key="16">
    <source>
        <dbReference type="ARBA" id="ARBA00068150"/>
    </source>
</evidence>
<evidence type="ECO:0000256" key="2">
    <source>
        <dbReference type="ARBA" id="ARBA00004651"/>
    </source>
</evidence>
<dbReference type="FunFam" id="1.10.287.130:FF:000002">
    <property type="entry name" value="Two-component osmosensing histidine kinase"/>
    <property type="match status" value="1"/>
</dbReference>
<evidence type="ECO:0000256" key="11">
    <source>
        <dbReference type="ARBA" id="ARBA00022989"/>
    </source>
</evidence>
<keyword evidence="9 26" id="KW-0418">Kinase</keyword>
<dbReference type="Pfam" id="PF17152">
    <property type="entry name" value="CHASE8"/>
    <property type="match status" value="1"/>
</dbReference>
<dbReference type="Proteomes" id="UP000021816">
    <property type="component" value="Unassembled WGS sequence"/>
</dbReference>
<evidence type="ECO:0000256" key="5">
    <source>
        <dbReference type="ARBA" id="ARBA00022553"/>
    </source>
</evidence>
<dbReference type="CDD" id="cd17546">
    <property type="entry name" value="REC_hyHK_CKI1_RcsC-like"/>
    <property type="match status" value="2"/>
</dbReference>
<evidence type="ECO:0000256" key="13">
    <source>
        <dbReference type="ARBA" id="ARBA00023136"/>
    </source>
</evidence>
<dbReference type="EMBL" id="JEMX01000030">
    <property type="protein sequence ID" value="EXI80615.1"/>
    <property type="molecule type" value="Genomic_DNA"/>
</dbReference>
<evidence type="ECO:0000259" key="22">
    <source>
        <dbReference type="PROSITE" id="PS50109"/>
    </source>
</evidence>